<dbReference type="Gene3D" id="3.40.50.2300">
    <property type="match status" value="1"/>
</dbReference>
<evidence type="ECO:0000259" key="3">
    <source>
        <dbReference type="PROSITE" id="PS50110"/>
    </source>
</evidence>
<dbReference type="InterPro" id="IPR011006">
    <property type="entry name" value="CheY-like_superfamily"/>
</dbReference>
<evidence type="ECO:0000313" key="4">
    <source>
        <dbReference type="EMBL" id="MCD2517685.1"/>
    </source>
</evidence>
<dbReference type="RefSeq" id="WP_231058959.1">
    <property type="nucleotide sequence ID" value="NZ_JAJNOC010000004.1"/>
</dbReference>
<accession>A0ABS8QAM9</accession>
<feature type="modified residue" description="4-aspartylphosphate" evidence="2">
    <location>
        <position position="47"/>
    </location>
</feature>
<name>A0ABS8QAM9_9BURK</name>
<evidence type="ECO:0000313" key="5">
    <source>
        <dbReference type="Proteomes" id="UP001179361"/>
    </source>
</evidence>
<keyword evidence="1 2" id="KW-0597">Phosphoprotein</keyword>
<dbReference type="EMBL" id="JAJNOC010000004">
    <property type="protein sequence ID" value="MCD2517685.1"/>
    <property type="molecule type" value="Genomic_DNA"/>
</dbReference>
<dbReference type="InterPro" id="IPR001789">
    <property type="entry name" value="Sig_transdc_resp-reg_receiver"/>
</dbReference>
<dbReference type="SUPFAM" id="SSF52172">
    <property type="entry name" value="CheY-like"/>
    <property type="match status" value="1"/>
</dbReference>
<dbReference type="PANTHER" id="PTHR44591">
    <property type="entry name" value="STRESS RESPONSE REGULATOR PROTEIN 1"/>
    <property type="match status" value="1"/>
</dbReference>
<keyword evidence="5" id="KW-1185">Reference proteome</keyword>
<dbReference type="PROSITE" id="PS50110">
    <property type="entry name" value="RESPONSE_REGULATORY"/>
    <property type="match status" value="1"/>
</dbReference>
<dbReference type="Proteomes" id="UP001179361">
    <property type="component" value="Unassembled WGS sequence"/>
</dbReference>
<reference evidence="4" key="1">
    <citation type="submission" date="2021-11" db="EMBL/GenBank/DDBJ databases">
        <title>The complete genome of Massilia sp sp. G4R7.</title>
        <authorList>
            <person name="Liu L."/>
            <person name="Yue J."/>
            <person name="Yuan J."/>
            <person name="Yang F."/>
            <person name="Li L."/>
        </authorList>
    </citation>
    <scope>NUCLEOTIDE SEQUENCE</scope>
    <source>
        <strain evidence="4">G4R7</strain>
    </source>
</reference>
<proteinExistence type="predicted"/>
<dbReference type="PANTHER" id="PTHR44591:SF3">
    <property type="entry name" value="RESPONSE REGULATORY DOMAIN-CONTAINING PROTEIN"/>
    <property type="match status" value="1"/>
</dbReference>
<sequence length="116" mass="12341">MVDDNGDAAESLALLLHSVGAEVRTALDGPAGLAQAAEFRPHALLLDLGMPGMDGFEVARRLRLDPAQAGLLIVALTGWGQQEDRRRTRAGGFDHHLTKPVDVDALLDILARVPVS</sequence>
<dbReference type="InterPro" id="IPR050595">
    <property type="entry name" value="Bact_response_regulator"/>
</dbReference>
<gene>
    <name evidence="4" type="ORF">LQ564_15325</name>
</gene>
<comment type="caution">
    <text evidence="4">The sequence shown here is derived from an EMBL/GenBank/DDBJ whole genome shotgun (WGS) entry which is preliminary data.</text>
</comment>
<feature type="domain" description="Response regulatory" evidence="3">
    <location>
        <begin position="1"/>
        <end position="114"/>
    </location>
</feature>
<evidence type="ECO:0000256" key="2">
    <source>
        <dbReference type="PROSITE-ProRule" id="PRU00169"/>
    </source>
</evidence>
<dbReference type="Pfam" id="PF00072">
    <property type="entry name" value="Response_reg"/>
    <property type="match status" value="1"/>
</dbReference>
<evidence type="ECO:0000256" key="1">
    <source>
        <dbReference type="ARBA" id="ARBA00022553"/>
    </source>
</evidence>
<organism evidence="4 5">
    <name type="scientific">Massilia phyllostachyos</name>
    <dbReference type="NCBI Taxonomy" id="2898585"/>
    <lineage>
        <taxon>Bacteria</taxon>
        <taxon>Pseudomonadati</taxon>
        <taxon>Pseudomonadota</taxon>
        <taxon>Betaproteobacteria</taxon>
        <taxon>Burkholderiales</taxon>
        <taxon>Oxalobacteraceae</taxon>
        <taxon>Telluria group</taxon>
        <taxon>Massilia</taxon>
    </lineage>
</organism>
<protein>
    <submittedName>
        <fullName evidence="4">Response regulator</fullName>
    </submittedName>
</protein>
<dbReference type="SMART" id="SM00448">
    <property type="entry name" value="REC"/>
    <property type="match status" value="1"/>
</dbReference>
<dbReference type="CDD" id="cd17580">
    <property type="entry name" value="REC_2_DhkD-like"/>
    <property type="match status" value="1"/>
</dbReference>